<dbReference type="RefSeq" id="WP_204818462.1">
    <property type="nucleotide sequence ID" value="NZ_JANHOF010000004.1"/>
</dbReference>
<keyword evidence="1" id="KW-1133">Transmembrane helix</keyword>
<protein>
    <submittedName>
        <fullName evidence="2">DUF2569 family protein</fullName>
    </submittedName>
</protein>
<evidence type="ECO:0000256" key="1">
    <source>
        <dbReference type="SAM" id="Phobius"/>
    </source>
</evidence>
<evidence type="ECO:0000313" key="2">
    <source>
        <dbReference type="EMBL" id="MFC0390847.1"/>
    </source>
</evidence>
<proteinExistence type="predicted"/>
<name>A0ABV6J5L9_9BACL</name>
<feature type="transmembrane region" description="Helical" evidence="1">
    <location>
        <begin position="112"/>
        <end position="135"/>
    </location>
</feature>
<sequence length="173" mass="19499">MPNQPPIWPSETKRLNRGDLEINGLGGWLILVQFSLWFALVGSVLYLTAGILPLFAGETWERLTSPDSPAYDAMWTIIIPFEAIGNAVLIIILTVVLILLYKKKRWFVPAAILYFTVVLMLTSVGFMLAQSIPLIAEEGVGKSVSKIIRNLFTCLIWIPYFLRSVRVKNTFVK</sequence>
<organism evidence="2 3">
    <name type="scientific">Paenibacillus mendelii</name>
    <dbReference type="NCBI Taxonomy" id="206163"/>
    <lineage>
        <taxon>Bacteria</taxon>
        <taxon>Bacillati</taxon>
        <taxon>Bacillota</taxon>
        <taxon>Bacilli</taxon>
        <taxon>Bacillales</taxon>
        <taxon>Paenibacillaceae</taxon>
        <taxon>Paenibacillus</taxon>
    </lineage>
</organism>
<dbReference type="Pfam" id="PF10754">
    <property type="entry name" value="DUF2569"/>
    <property type="match status" value="1"/>
</dbReference>
<accession>A0ABV6J5L9</accession>
<dbReference type="EMBL" id="JBHLVF010000010">
    <property type="protein sequence ID" value="MFC0390847.1"/>
    <property type="molecule type" value="Genomic_DNA"/>
</dbReference>
<keyword evidence="3" id="KW-1185">Reference proteome</keyword>
<keyword evidence="1" id="KW-0812">Transmembrane</keyword>
<reference evidence="2 3" key="1">
    <citation type="submission" date="2024-09" db="EMBL/GenBank/DDBJ databases">
        <authorList>
            <person name="Sun Q."/>
            <person name="Mori K."/>
        </authorList>
    </citation>
    <scope>NUCLEOTIDE SEQUENCE [LARGE SCALE GENOMIC DNA]</scope>
    <source>
        <strain evidence="2 3">CCM 4839</strain>
    </source>
</reference>
<keyword evidence="1" id="KW-0472">Membrane</keyword>
<feature type="transmembrane region" description="Helical" evidence="1">
    <location>
        <begin position="25"/>
        <end position="55"/>
    </location>
</feature>
<comment type="caution">
    <text evidence="2">The sequence shown here is derived from an EMBL/GenBank/DDBJ whole genome shotgun (WGS) entry which is preliminary data.</text>
</comment>
<gene>
    <name evidence="2" type="ORF">ACFFJ8_05625</name>
</gene>
<dbReference type="InterPro" id="IPR019690">
    <property type="entry name" value="DUF2569"/>
</dbReference>
<feature type="transmembrane region" description="Helical" evidence="1">
    <location>
        <begin position="75"/>
        <end position="100"/>
    </location>
</feature>
<dbReference type="Proteomes" id="UP001589818">
    <property type="component" value="Unassembled WGS sequence"/>
</dbReference>
<feature type="transmembrane region" description="Helical" evidence="1">
    <location>
        <begin position="147"/>
        <end position="165"/>
    </location>
</feature>
<evidence type="ECO:0000313" key="3">
    <source>
        <dbReference type="Proteomes" id="UP001589818"/>
    </source>
</evidence>